<comment type="caution">
    <text evidence="1">The sequence shown here is derived from an EMBL/GenBank/DDBJ whole genome shotgun (WGS) entry which is preliminary data.</text>
</comment>
<dbReference type="RefSeq" id="WP_101352437.1">
    <property type="nucleotide sequence ID" value="NZ_PIQO01000001.1"/>
</dbReference>
<organism evidence="1 2">
    <name type="scientific">Heyndrickxia camelliae</name>
    <dbReference type="NCBI Taxonomy" id="1707093"/>
    <lineage>
        <taxon>Bacteria</taxon>
        <taxon>Bacillati</taxon>
        <taxon>Bacillota</taxon>
        <taxon>Bacilli</taxon>
        <taxon>Bacillales</taxon>
        <taxon>Bacillaceae</taxon>
        <taxon>Heyndrickxia</taxon>
    </lineage>
</organism>
<evidence type="ECO:0000313" key="1">
    <source>
        <dbReference type="EMBL" id="PKR86788.1"/>
    </source>
</evidence>
<accession>A0A2N3LQ97</accession>
<dbReference type="Proteomes" id="UP000233440">
    <property type="component" value="Unassembled WGS sequence"/>
</dbReference>
<keyword evidence="2" id="KW-1185">Reference proteome</keyword>
<protein>
    <submittedName>
        <fullName evidence="1">Uncharacterized protein</fullName>
    </submittedName>
</protein>
<reference evidence="1 2" key="1">
    <citation type="submission" date="2017-11" db="EMBL/GenBank/DDBJ databases">
        <title>Bacillus camelliae sp. nov., isolated from pu'er tea.</title>
        <authorList>
            <person name="Niu L."/>
        </authorList>
    </citation>
    <scope>NUCLEOTIDE SEQUENCE [LARGE SCALE GENOMIC DNA]</scope>
    <source>
        <strain evidence="1 2">7578-1</strain>
    </source>
</reference>
<gene>
    <name evidence="1" type="ORF">CWO92_01630</name>
</gene>
<evidence type="ECO:0000313" key="2">
    <source>
        <dbReference type="Proteomes" id="UP000233440"/>
    </source>
</evidence>
<name>A0A2N3LQ97_9BACI</name>
<sequence>MGYILPISINHPYWKIEKTPIKLYASEKVKNHFQPASYKIPYKKERTIRNQISNELYFELTGKGRYVNVLK</sequence>
<proteinExistence type="predicted"/>
<dbReference type="EMBL" id="PIQO01000001">
    <property type="protein sequence ID" value="PKR86788.1"/>
    <property type="molecule type" value="Genomic_DNA"/>
</dbReference>
<dbReference type="AlphaFoldDB" id="A0A2N3LQ97"/>